<accession>A0A178K1S1</accession>
<dbReference type="InterPro" id="IPR006073">
    <property type="entry name" value="GTP-bd"/>
</dbReference>
<comment type="caution">
    <text evidence="2">The sequence shown here is derived from an EMBL/GenBank/DDBJ whole genome shotgun (WGS) entry which is preliminary data.</text>
</comment>
<dbReference type="Pfam" id="PF01926">
    <property type="entry name" value="MMR_HSR1"/>
    <property type="match status" value="1"/>
</dbReference>
<dbReference type="SUPFAM" id="SSF52540">
    <property type="entry name" value="P-loop containing nucleoside triphosphate hydrolases"/>
    <property type="match status" value="1"/>
</dbReference>
<evidence type="ECO:0000313" key="3">
    <source>
        <dbReference type="Proteomes" id="UP000078503"/>
    </source>
</evidence>
<dbReference type="Proteomes" id="UP000078503">
    <property type="component" value="Unassembled WGS sequence"/>
</dbReference>
<keyword evidence="2" id="KW-0418">Kinase</keyword>
<dbReference type="STRING" id="858640.A3K86_20195"/>
<protein>
    <submittedName>
        <fullName evidence="2">Kinase</fullName>
    </submittedName>
</protein>
<sequence length="370" mass="40464">MEFFEKVKSWLNPSQDPDLTPAFDHQASHLPTLWLLGKTGAGKSSLVHSITQQSDVEIGDGFQPCTQTSHHYDFPQSMPLLRFLDTRGLAEANYDASEDIAACQDCANALIVVMKAEEPEQSQVLAAIRQIKKSKAISQILVVHTGVMLCESREVRQQCIAHNQQQVETAWGEAVTSVDVDFECADGSQYGVDVLQAELAKLLPIITQFNLDAEHESQEERNFAKLRTEILWYAGAAGGSDAVPAVGLVSVPAIQAKMIHSLANRYGVEWDKQAMGEFMATLGTSFGVQYAAKLGIRQLVKLVPVYGQTVGSATAAVVSFCTTFALGRVACYYLYHESKGESVSEQDLNAMYKAAFESIKEVAKSETNSQ</sequence>
<dbReference type="GO" id="GO:0016301">
    <property type="term" value="F:kinase activity"/>
    <property type="evidence" value="ECO:0007669"/>
    <property type="project" value="UniProtKB-KW"/>
</dbReference>
<name>A0A178K1S1_9GAMM</name>
<proteinExistence type="predicted"/>
<organism evidence="2 3">
    <name type="scientific">Photobacterium jeanii</name>
    <dbReference type="NCBI Taxonomy" id="858640"/>
    <lineage>
        <taxon>Bacteria</taxon>
        <taxon>Pseudomonadati</taxon>
        <taxon>Pseudomonadota</taxon>
        <taxon>Gammaproteobacteria</taxon>
        <taxon>Vibrionales</taxon>
        <taxon>Vibrionaceae</taxon>
        <taxon>Photobacterium</taxon>
    </lineage>
</organism>
<evidence type="ECO:0000313" key="2">
    <source>
        <dbReference type="EMBL" id="OAN11279.1"/>
    </source>
</evidence>
<dbReference type="RefSeq" id="WP_068335759.1">
    <property type="nucleotide sequence ID" value="NZ_LVHF01000033.1"/>
</dbReference>
<dbReference type="OrthoDB" id="417988at2"/>
<dbReference type="EMBL" id="LVHF01000033">
    <property type="protein sequence ID" value="OAN11279.1"/>
    <property type="molecule type" value="Genomic_DNA"/>
</dbReference>
<dbReference type="GO" id="GO:0005525">
    <property type="term" value="F:GTP binding"/>
    <property type="evidence" value="ECO:0007669"/>
    <property type="project" value="InterPro"/>
</dbReference>
<feature type="domain" description="G" evidence="1">
    <location>
        <begin position="35"/>
        <end position="141"/>
    </location>
</feature>
<dbReference type="InterPro" id="IPR027417">
    <property type="entry name" value="P-loop_NTPase"/>
</dbReference>
<reference evidence="2 3" key="1">
    <citation type="submission" date="2016-03" db="EMBL/GenBank/DDBJ databases">
        <title>Photobacterium proteolyticum sp. nov. a protease producing bacterium isolated from ocean sediments of Laizhou Bay.</title>
        <authorList>
            <person name="Li Y."/>
        </authorList>
    </citation>
    <scope>NUCLEOTIDE SEQUENCE [LARGE SCALE GENOMIC DNA]</scope>
    <source>
        <strain evidence="2 3">R-40508</strain>
    </source>
</reference>
<keyword evidence="2" id="KW-0808">Transferase</keyword>
<gene>
    <name evidence="2" type="ORF">A3K86_20195</name>
</gene>
<dbReference type="Gene3D" id="3.40.50.300">
    <property type="entry name" value="P-loop containing nucleotide triphosphate hydrolases"/>
    <property type="match status" value="1"/>
</dbReference>
<dbReference type="AlphaFoldDB" id="A0A178K1S1"/>
<evidence type="ECO:0000259" key="1">
    <source>
        <dbReference type="Pfam" id="PF01926"/>
    </source>
</evidence>
<keyword evidence="3" id="KW-1185">Reference proteome</keyword>
<dbReference type="CDD" id="cd00882">
    <property type="entry name" value="Ras_like_GTPase"/>
    <property type="match status" value="1"/>
</dbReference>